<dbReference type="Pfam" id="PF07947">
    <property type="entry name" value="YhhN"/>
    <property type="match status" value="1"/>
</dbReference>
<organism evidence="8 9">
    <name type="scientific">Agromyces atrinae</name>
    <dbReference type="NCBI Taxonomy" id="592376"/>
    <lineage>
        <taxon>Bacteria</taxon>
        <taxon>Bacillati</taxon>
        <taxon>Actinomycetota</taxon>
        <taxon>Actinomycetes</taxon>
        <taxon>Micrococcales</taxon>
        <taxon>Microbacteriaceae</taxon>
        <taxon>Agromyces</taxon>
    </lineage>
</organism>
<evidence type="ECO:0000256" key="2">
    <source>
        <dbReference type="ARBA" id="ARBA00007375"/>
    </source>
</evidence>
<reference evidence="7 10" key="2">
    <citation type="submission" date="2020-07" db="EMBL/GenBank/DDBJ databases">
        <title>Sequencing the genomes of 1000 actinobacteria strains.</title>
        <authorList>
            <person name="Klenk H.-P."/>
        </authorList>
    </citation>
    <scope>NUCLEOTIDE SEQUENCE [LARGE SCALE GENOMIC DNA]</scope>
    <source>
        <strain evidence="7 10">DSM 23870</strain>
    </source>
</reference>
<keyword evidence="4 6" id="KW-1133">Transmembrane helix</keyword>
<feature type="transmembrane region" description="Helical" evidence="6">
    <location>
        <begin position="12"/>
        <end position="33"/>
    </location>
</feature>
<reference evidence="8 9" key="1">
    <citation type="submission" date="2019-01" db="EMBL/GenBank/DDBJ databases">
        <title>Agromyces.</title>
        <authorList>
            <person name="Li J."/>
        </authorList>
    </citation>
    <scope>NUCLEOTIDE SEQUENCE [LARGE SCALE GENOMIC DNA]</scope>
    <source>
        <strain evidence="8 9">DSM 23870</strain>
    </source>
</reference>
<keyword evidence="9" id="KW-1185">Reference proteome</keyword>
<dbReference type="InterPro" id="IPR012506">
    <property type="entry name" value="TMEM86B-like"/>
</dbReference>
<dbReference type="PANTHER" id="PTHR31885:SF6">
    <property type="entry name" value="GH04784P"/>
    <property type="match status" value="1"/>
</dbReference>
<feature type="transmembrane region" description="Helical" evidence="6">
    <location>
        <begin position="199"/>
        <end position="217"/>
    </location>
</feature>
<sequence>MIPTSGSARVRVLPLVSFLPYLVVGAVHLIALATTTGPIVSVSKALLMPALAAAVVVSGELGSRRLTVWLIAAIGLSWVGDIALNVPGDLGFVVGLGGFLLAHVAYLVLFVRLTGLRMPRAVALVYAVWFAVFLAVLAPSLGVFLAPVAIYGVVLGAMAVAALRLGTVVALGGALFVVSDTVLAIMRFLPDAAIPAHDLIVMTTYIAAQGLIAWGLLRRFGAGTTAHPLASHGRRAPATDR</sequence>
<comment type="caution">
    <text evidence="8">The sequence shown here is derived from an EMBL/GenBank/DDBJ whole genome shotgun (WGS) entry which is preliminary data.</text>
</comment>
<dbReference type="EMBL" id="SDPM01000005">
    <property type="protein sequence ID" value="RXZ86160.1"/>
    <property type="molecule type" value="Genomic_DNA"/>
</dbReference>
<feature type="transmembrane region" description="Helical" evidence="6">
    <location>
        <begin position="121"/>
        <end position="138"/>
    </location>
</feature>
<evidence type="ECO:0000313" key="7">
    <source>
        <dbReference type="EMBL" id="NYD65809.1"/>
    </source>
</evidence>
<dbReference type="AlphaFoldDB" id="A0A4Q2MAR6"/>
<proteinExistence type="inferred from homology"/>
<comment type="subcellular location">
    <subcellularLocation>
        <location evidence="1">Membrane</location>
        <topology evidence="1">Multi-pass membrane protein</topology>
    </subcellularLocation>
</comment>
<evidence type="ECO:0000313" key="8">
    <source>
        <dbReference type="EMBL" id="RXZ86160.1"/>
    </source>
</evidence>
<evidence type="ECO:0000313" key="10">
    <source>
        <dbReference type="Proteomes" id="UP000581087"/>
    </source>
</evidence>
<keyword evidence="5 6" id="KW-0472">Membrane</keyword>
<feature type="transmembrane region" description="Helical" evidence="6">
    <location>
        <begin position="39"/>
        <end position="59"/>
    </location>
</feature>
<name>A0A4Q2MAR6_9MICO</name>
<dbReference type="Proteomes" id="UP000292686">
    <property type="component" value="Unassembled WGS sequence"/>
</dbReference>
<dbReference type="Proteomes" id="UP000581087">
    <property type="component" value="Unassembled WGS sequence"/>
</dbReference>
<dbReference type="GO" id="GO:0016787">
    <property type="term" value="F:hydrolase activity"/>
    <property type="evidence" value="ECO:0007669"/>
    <property type="project" value="TreeGrafter"/>
</dbReference>
<evidence type="ECO:0000256" key="5">
    <source>
        <dbReference type="ARBA" id="ARBA00023136"/>
    </source>
</evidence>
<dbReference type="PANTHER" id="PTHR31885">
    <property type="entry name" value="GH04784P"/>
    <property type="match status" value="1"/>
</dbReference>
<accession>A0A4Q2MAR6</accession>
<protein>
    <submittedName>
        <fullName evidence="8">Lysoplasmalogenase</fullName>
    </submittedName>
    <submittedName>
        <fullName evidence="7">Putative membrane protein YhhN</fullName>
    </submittedName>
</protein>
<keyword evidence="3 6" id="KW-0812">Transmembrane</keyword>
<evidence type="ECO:0000256" key="6">
    <source>
        <dbReference type="SAM" id="Phobius"/>
    </source>
</evidence>
<evidence type="ECO:0000313" key="9">
    <source>
        <dbReference type="Proteomes" id="UP000292686"/>
    </source>
</evidence>
<dbReference type="EMBL" id="JACCBI010000001">
    <property type="protein sequence ID" value="NYD65809.1"/>
    <property type="molecule type" value="Genomic_DNA"/>
</dbReference>
<dbReference type="OrthoDB" id="4773026at2"/>
<feature type="transmembrane region" description="Helical" evidence="6">
    <location>
        <begin position="66"/>
        <end position="84"/>
    </location>
</feature>
<evidence type="ECO:0000256" key="3">
    <source>
        <dbReference type="ARBA" id="ARBA00022692"/>
    </source>
</evidence>
<evidence type="ECO:0000256" key="1">
    <source>
        <dbReference type="ARBA" id="ARBA00004141"/>
    </source>
</evidence>
<dbReference type="RefSeq" id="WP_129174830.1">
    <property type="nucleotide sequence ID" value="NZ_JACCBI010000001.1"/>
</dbReference>
<feature type="transmembrane region" description="Helical" evidence="6">
    <location>
        <begin position="168"/>
        <end position="187"/>
    </location>
</feature>
<dbReference type="GO" id="GO:0016020">
    <property type="term" value="C:membrane"/>
    <property type="evidence" value="ECO:0007669"/>
    <property type="project" value="UniProtKB-SubCell"/>
</dbReference>
<feature type="transmembrane region" description="Helical" evidence="6">
    <location>
        <begin position="90"/>
        <end position="109"/>
    </location>
</feature>
<evidence type="ECO:0000256" key="4">
    <source>
        <dbReference type="ARBA" id="ARBA00022989"/>
    </source>
</evidence>
<comment type="similarity">
    <text evidence="2">Belongs to the TMEM86 family.</text>
</comment>
<feature type="transmembrane region" description="Helical" evidence="6">
    <location>
        <begin position="144"/>
        <end position="163"/>
    </location>
</feature>
<gene>
    <name evidence="7" type="ORF">BJ972_000328</name>
    <name evidence="8" type="ORF">ESP50_10310</name>
</gene>